<protein>
    <recommendedName>
        <fullName evidence="3">Integrase</fullName>
    </recommendedName>
</protein>
<keyword evidence="2" id="KW-1185">Reference proteome</keyword>
<name>A0A081KBA5_9GAMM</name>
<sequence length="70" mass="8185">MNTRTDNNPRINGGNILFLQRTLEHTDNSMTIRYAKFDPNHFQEGIILNLLSDMEDDTEGVLEETEELFR</sequence>
<gene>
    <name evidence="1" type="ORF">GV64_12385</name>
</gene>
<dbReference type="EMBL" id="JOJP01000001">
    <property type="protein sequence ID" value="KEI71431.1"/>
    <property type="molecule type" value="Genomic_DNA"/>
</dbReference>
<accession>A0A081KBA5</accession>
<dbReference type="AlphaFoldDB" id="A0A081KBA5"/>
<reference evidence="1 2" key="1">
    <citation type="submission" date="2014-06" db="EMBL/GenBank/DDBJ databases">
        <title>Whole Genome Sequences of Three Symbiotic Endozoicomonas Bacteria.</title>
        <authorList>
            <person name="Neave M.J."/>
            <person name="Apprill A."/>
            <person name="Voolstra C.R."/>
        </authorList>
    </citation>
    <scope>NUCLEOTIDE SEQUENCE [LARGE SCALE GENOMIC DNA]</scope>
    <source>
        <strain evidence="1 2">DSM 22380</strain>
    </source>
</reference>
<proteinExistence type="predicted"/>
<evidence type="ECO:0000313" key="1">
    <source>
        <dbReference type="EMBL" id="KEI71431.1"/>
    </source>
</evidence>
<dbReference type="Proteomes" id="UP000027997">
    <property type="component" value="Unassembled WGS sequence"/>
</dbReference>
<comment type="caution">
    <text evidence="1">The sequence shown here is derived from an EMBL/GenBank/DDBJ whole genome shotgun (WGS) entry which is preliminary data.</text>
</comment>
<evidence type="ECO:0000313" key="2">
    <source>
        <dbReference type="Proteomes" id="UP000027997"/>
    </source>
</evidence>
<dbReference type="STRING" id="305900.GV64_12385"/>
<dbReference type="eggNOG" id="COG0582">
    <property type="taxonomic scope" value="Bacteria"/>
</dbReference>
<organism evidence="1 2">
    <name type="scientific">Endozoicomonas elysicola</name>
    <dbReference type="NCBI Taxonomy" id="305900"/>
    <lineage>
        <taxon>Bacteria</taxon>
        <taxon>Pseudomonadati</taxon>
        <taxon>Pseudomonadota</taxon>
        <taxon>Gammaproteobacteria</taxon>
        <taxon>Oceanospirillales</taxon>
        <taxon>Endozoicomonadaceae</taxon>
        <taxon>Endozoicomonas</taxon>
    </lineage>
</organism>
<evidence type="ECO:0008006" key="3">
    <source>
        <dbReference type="Google" id="ProtNLM"/>
    </source>
</evidence>